<organism evidence="2 3">
    <name type="scientific">Phytohabitans houttuyneae</name>
    <dbReference type="NCBI Taxonomy" id="1076126"/>
    <lineage>
        <taxon>Bacteria</taxon>
        <taxon>Bacillati</taxon>
        <taxon>Actinomycetota</taxon>
        <taxon>Actinomycetes</taxon>
        <taxon>Micromonosporales</taxon>
        <taxon>Micromonosporaceae</taxon>
    </lineage>
</organism>
<dbReference type="Proteomes" id="UP000482800">
    <property type="component" value="Unassembled WGS sequence"/>
</dbReference>
<evidence type="ECO:0000256" key="1">
    <source>
        <dbReference type="SAM" id="MobiDB-lite"/>
    </source>
</evidence>
<proteinExistence type="predicted"/>
<sequence length="68" mass="7291">MGVPEPTAANHGTPATPVNRVPALCLPSPRRIRPIRLLGVVTGMHWEQSIGAPFAPAHSARIYKIKAD</sequence>
<reference evidence="2 3" key="2">
    <citation type="submission" date="2020-03" db="EMBL/GenBank/DDBJ databases">
        <authorList>
            <person name="Ichikawa N."/>
            <person name="Kimura A."/>
            <person name="Kitahashi Y."/>
            <person name="Uohara A."/>
        </authorList>
    </citation>
    <scope>NUCLEOTIDE SEQUENCE [LARGE SCALE GENOMIC DNA]</scope>
    <source>
        <strain evidence="2 3">NBRC 108639</strain>
    </source>
</reference>
<protein>
    <submittedName>
        <fullName evidence="2">Uncharacterized protein</fullName>
    </submittedName>
</protein>
<evidence type="ECO:0000313" key="3">
    <source>
        <dbReference type="Proteomes" id="UP000482800"/>
    </source>
</evidence>
<keyword evidence="3" id="KW-1185">Reference proteome</keyword>
<evidence type="ECO:0000313" key="2">
    <source>
        <dbReference type="EMBL" id="GFJ85103.1"/>
    </source>
</evidence>
<accession>A0A6V8KIS5</accession>
<feature type="region of interest" description="Disordered" evidence="1">
    <location>
        <begin position="1"/>
        <end position="20"/>
    </location>
</feature>
<dbReference type="AlphaFoldDB" id="A0A6V8KIS5"/>
<dbReference type="EMBL" id="BLPF01000004">
    <property type="protein sequence ID" value="GFJ85103.1"/>
    <property type="molecule type" value="Genomic_DNA"/>
</dbReference>
<reference evidence="2 3" key="1">
    <citation type="submission" date="2020-03" db="EMBL/GenBank/DDBJ databases">
        <title>Whole genome shotgun sequence of Phytohabitans houttuyneae NBRC 108639.</title>
        <authorList>
            <person name="Komaki H."/>
            <person name="Tamura T."/>
        </authorList>
    </citation>
    <scope>NUCLEOTIDE SEQUENCE [LARGE SCALE GENOMIC DNA]</scope>
    <source>
        <strain evidence="2 3">NBRC 108639</strain>
    </source>
</reference>
<comment type="caution">
    <text evidence="2">The sequence shown here is derived from an EMBL/GenBank/DDBJ whole genome shotgun (WGS) entry which is preliminary data.</text>
</comment>
<gene>
    <name evidence="2" type="ORF">Phou_092830</name>
</gene>
<name>A0A6V8KIS5_9ACTN</name>